<evidence type="ECO:0000313" key="2">
    <source>
        <dbReference type="EMBL" id="GKY89319.1"/>
    </source>
</evidence>
<dbReference type="Proteomes" id="UP001144205">
    <property type="component" value="Unassembled WGS sequence"/>
</dbReference>
<feature type="region of interest" description="Disordered" evidence="1">
    <location>
        <begin position="47"/>
        <end position="71"/>
    </location>
</feature>
<accession>A0ABQ5LWL3</accession>
<name>A0ABQ5LWL3_9RHOB</name>
<gene>
    <name evidence="2" type="ORF">STA1M1_31880</name>
</gene>
<evidence type="ECO:0000256" key="1">
    <source>
        <dbReference type="SAM" id="MobiDB-lite"/>
    </source>
</evidence>
<protein>
    <submittedName>
        <fullName evidence="2">Uncharacterized protein</fullName>
    </submittedName>
</protein>
<keyword evidence="3" id="KW-1185">Reference proteome</keyword>
<feature type="region of interest" description="Disordered" evidence="1">
    <location>
        <begin position="1"/>
        <end position="29"/>
    </location>
</feature>
<evidence type="ECO:0000313" key="3">
    <source>
        <dbReference type="Proteomes" id="UP001144205"/>
    </source>
</evidence>
<feature type="compositionally biased region" description="Basic and acidic residues" evidence="1">
    <location>
        <begin position="1"/>
        <end position="15"/>
    </location>
</feature>
<proteinExistence type="predicted"/>
<sequence length="71" mass="8497">MTMNDKDKQTPRQEPHSNAPEGYRRNGKVDLDQYGYFRIGLDNEKMTVVKPADQTRPVRRRNRERDDGYER</sequence>
<reference evidence="2" key="1">
    <citation type="journal article" date="2023" name="Int. J. Syst. Evol. Microbiol.">
        <title>Sinisalibacter aestuarii sp. nov., isolated from estuarine sediment of the Arakawa River.</title>
        <authorList>
            <person name="Arafat S.T."/>
            <person name="Hirano S."/>
            <person name="Sato A."/>
            <person name="Takeuchi K."/>
            <person name="Yasuda T."/>
            <person name="Terahara T."/>
            <person name="Hamada M."/>
            <person name="Kobayashi T."/>
        </authorList>
    </citation>
    <scope>NUCLEOTIDE SEQUENCE</scope>
    <source>
        <strain evidence="2">B-399</strain>
    </source>
</reference>
<comment type="caution">
    <text evidence="2">The sequence shown here is derived from an EMBL/GenBank/DDBJ whole genome shotgun (WGS) entry which is preliminary data.</text>
</comment>
<dbReference type="EMBL" id="BROH01000011">
    <property type="protein sequence ID" value="GKY89319.1"/>
    <property type="molecule type" value="Genomic_DNA"/>
</dbReference>
<organism evidence="2 3">
    <name type="scientific">Sinisalibacter aestuarii</name>
    <dbReference type="NCBI Taxonomy" id="2949426"/>
    <lineage>
        <taxon>Bacteria</taxon>
        <taxon>Pseudomonadati</taxon>
        <taxon>Pseudomonadota</taxon>
        <taxon>Alphaproteobacteria</taxon>
        <taxon>Rhodobacterales</taxon>
        <taxon>Roseobacteraceae</taxon>
        <taxon>Sinisalibacter</taxon>
    </lineage>
</organism>